<feature type="domain" description="Fe2OG dioxygenase" evidence="10">
    <location>
        <begin position="164"/>
        <end position="272"/>
    </location>
</feature>
<dbReference type="Gene3D" id="2.60.120.620">
    <property type="entry name" value="q2cbj1_9rhob like domain"/>
    <property type="match status" value="1"/>
</dbReference>
<dbReference type="InterPro" id="IPR043044">
    <property type="entry name" value="TPA1/Ofd1_C"/>
</dbReference>
<dbReference type="Pfam" id="PF10637">
    <property type="entry name" value="Ofd1_CTDD"/>
    <property type="match status" value="1"/>
</dbReference>
<feature type="region of interest" description="Disordered" evidence="9">
    <location>
        <begin position="18"/>
        <end position="47"/>
    </location>
</feature>
<comment type="cofactor">
    <cofactor evidence="1">
        <name>L-ascorbate</name>
        <dbReference type="ChEBI" id="CHEBI:38290"/>
    </cofactor>
</comment>
<dbReference type="InterPro" id="IPR019601">
    <property type="entry name" value="Oxoglutarate/Fe-dep_Oase_C"/>
</dbReference>
<keyword evidence="7" id="KW-0408">Iron</keyword>
<evidence type="ECO:0000313" key="11">
    <source>
        <dbReference type="EMBL" id="TFJ88316.1"/>
    </source>
</evidence>
<dbReference type="InterPro" id="IPR051842">
    <property type="entry name" value="uS12_prolyl_hydroxylase"/>
</dbReference>
<feature type="compositionally biased region" description="Polar residues" evidence="9">
    <location>
        <begin position="36"/>
        <end position="45"/>
    </location>
</feature>
<dbReference type="InterPro" id="IPR039558">
    <property type="entry name" value="TPA1/OFD1_N"/>
</dbReference>
<gene>
    <name evidence="11" type="ORF">NSK_000665</name>
</gene>
<dbReference type="AlphaFoldDB" id="A0A4D9DAG6"/>
<evidence type="ECO:0000256" key="1">
    <source>
        <dbReference type="ARBA" id="ARBA00001961"/>
    </source>
</evidence>
<sequence length="588" mass="64392">MTISAEFQADILLDKTADAGSPSRKRRKKSDVDSAPVSQSSSDVPSNAEAVTALNDCLLDPSHIAKLKQSYPSAPGYPHCVVKDVLEAKFFRELREEMVTSLAATFKETDLFKLYQTGDLANLDGNDPEVRRKMPRLLALRDTIYSPKFRAFVREITGCRPLTDRTDCSSNLYTQGCHLLCHDDVIGTRCISFIIYLTDPDETWGAEDGGALEIYPLSGDSLGVPKAVPLQNHPPKPNTMAFFTVLPGQSFHAVEEVYSEKMRLSISGWYHADDPPMGAEALASLNQLQMRQDETAQAFSSLPFPCALHRTASGPGSVNPLLARWVNPTYLTPGAIEQIAARFQSDKSILLHEFLLPDVAMQAARLLRSQDQADRVGGGQQPTSEVGLAMGPWELIGPPHKQRYLRLGATGLSSDPVEKAKTATDLMASLRGLFGSEAFARYLALLTGSIPSGVRTEARRFRPGLDYTLAHYGILTKDPRLDATLAFVDDGNKAKRELWESGDVGGFGCYIQAEVGNDGAKAAESYRRQAHGEEDDQVLNVSAAHNALSLVLRETQAMRFVKYVSAAAPGSRWDVVSEYCLDGDKNKF</sequence>
<evidence type="ECO:0000313" key="12">
    <source>
        <dbReference type="Proteomes" id="UP000355283"/>
    </source>
</evidence>
<dbReference type="Pfam" id="PF13661">
    <property type="entry name" value="2OG-FeII_Oxy_4"/>
    <property type="match status" value="1"/>
</dbReference>
<keyword evidence="3" id="KW-0479">Metal-binding</keyword>
<evidence type="ECO:0000259" key="10">
    <source>
        <dbReference type="PROSITE" id="PS51471"/>
    </source>
</evidence>
<dbReference type="PANTHER" id="PTHR12117:SF0">
    <property type="entry name" value="PROLYL 3-HYDROXYLASE OGFOD1"/>
    <property type="match status" value="1"/>
</dbReference>
<keyword evidence="4" id="KW-0847">Vitamin C</keyword>
<evidence type="ECO:0000256" key="8">
    <source>
        <dbReference type="ARBA" id="ARBA00047444"/>
    </source>
</evidence>
<keyword evidence="6" id="KW-0560">Oxidoreductase</keyword>
<organism evidence="11 12">
    <name type="scientific">Nannochloropsis salina CCMP1776</name>
    <dbReference type="NCBI Taxonomy" id="1027361"/>
    <lineage>
        <taxon>Eukaryota</taxon>
        <taxon>Sar</taxon>
        <taxon>Stramenopiles</taxon>
        <taxon>Ochrophyta</taxon>
        <taxon>Eustigmatophyceae</taxon>
        <taxon>Eustigmatales</taxon>
        <taxon>Monodopsidaceae</taxon>
        <taxon>Microchloropsis</taxon>
        <taxon>Microchloropsis salina</taxon>
    </lineage>
</organism>
<dbReference type="InterPro" id="IPR005123">
    <property type="entry name" value="Oxoglu/Fe-dep_dioxygenase_dom"/>
</dbReference>
<accession>A0A4D9DAG6</accession>
<protein>
    <recommendedName>
        <fullName evidence="10">Fe2OG dioxygenase domain-containing protein</fullName>
    </recommendedName>
</protein>
<dbReference type="Gene3D" id="3.60.130.20">
    <property type="entry name" value="Oxoglutarate/iron-dependent oxygenase, C-terminal degradation domain"/>
    <property type="match status" value="1"/>
</dbReference>
<comment type="catalytic activity">
    <reaction evidence="8">
        <text>[ribosomal protein uS12]-L-proline + 2-oxoglutarate + O2 = [ribosomal protein uS12]-(3S)-3-hydroxy-L-proline + succinate + CO2</text>
        <dbReference type="Rhea" id="RHEA:54156"/>
        <dbReference type="Rhea" id="RHEA-COMP:13816"/>
        <dbReference type="Rhea" id="RHEA-COMP:13818"/>
        <dbReference type="ChEBI" id="CHEBI:15379"/>
        <dbReference type="ChEBI" id="CHEBI:16526"/>
        <dbReference type="ChEBI" id="CHEBI:16810"/>
        <dbReference type="ChEBI" id="CHEBI:30031"/>
        <dbReference type="ChEBI" id="CHEBI:50342"/>
        <dbReference type="ChEBI" id="CHEBI:85428"/>
    </reaction>
</comment>
<evidence type="ECO:0000256" key="9">
    <source>
        <dbReference type="SAM" id="MobiDB-lite"/>
    </source>
</evidence>
<evidence type="ECO:0000256" key="6">
    <source>
        <dbReference type="ARBA" id="ARBA00023002"/>
    </source>
</evidence>
<dbReference type="PROSITE" id="PS51471">
    <property type="entry name" value="FE2OG_OXY"/>
    <property type="match status" value="1"/>
</dbReference>
<evidence type="ECO:0000256" key="2">
    <source>
        <dbReference type="ARBA" id="ARBA00007443"/>
    </source>
</evidence>
<dbReference type="Proteomes" id="UP000355283">
    <property type="component" value="Unassembled WGS sequence"/>
</dbReference>
<dbReference type="PANTHER" id="PTHR12117">
    <property type="entry name" value="HISTONE ACETYLTRANSFERASE COMPLEX"/>
    <property type="match status" value="1"/>
</dbReference>
<comment type="similarity">
    <text evidence="2">Belongs to the TPA1 family.</text>
</comment>
<name>A0A4D9DAG6_9STRA</name>
<evidence type="ECO:0000256" key="4">
    <source>
        <dbReference type="ARBA" id="ARBA00022896"/>
    </source>
</evidence>
<dbReference type="GO" id="GO:0005506">
    <property type="term" value="F:iron ion binding"/>
    <property type="evidence" value="ECO:0007669"/>
    <property type="project" value="InterPro"/>
</dbReference>
<evidence type="ECO:0000256" key="5">
    <source>
        <dbReference type="ARBA" id="ARBA00022964"/>
    </source>
</evidence>
<keyword evidence="5" id="KW-0223">Dioxygenase</keyword>
<evidence type="ECO:0000256" key="7">
    <source>
        <dbReference type="ARBA" id="ARBA00023004"/>
    </source>
</evidence>
<dbReference type="OrthoDB" id="430522at2759"/>
<comment type="caution">
    <text evidence="11">The sequence shown here is derived from an EMBL/GenBank/DDBJ whole genome shotgun (WGS) entry which is preliminary data.</text>
</comment>
<dbReference type="SUPFAM" id="SSF51197">
    <property type="entry name" value="Clavaminate synthase-like"/>
    <property type="match status" value="1"/>
</dbReference>
<evidence type="ECO:0000256" key="3">
    <source>
        <dbReference type="ARBA" id="ARBA00022723"/>
    </source>
</evidence>
<keyword evidence="12" id="KW-1185">Reference proteome</keyword>
<dbReference type="InterPro" id="IPR006620">
    <property type="entry name" value="Pro_4_hyd_alph"/>
</dbReference>
<dbReference type="EMBL" id="SDOX01000002">
    <property type="protein sequence ID" value="TFJ88316.1"/>
    <property type="molecule type" value="Genomic_DNA"/>
</dbReference>
<proteinExistence type="inferred from homology"/>
<dbReference type="GO" id="GO:0031543">
    <property type="term" value="F:peptidyl-proline dioxygenase activity"/>
    <property type="evidence" value="ECO:0007669"/>
    <property type="project" value="UniProtKB-ARBA"/>
</dbReference>
<dbReference type="SMART" id="SM00702">
    <property type="entry name" value="P4Hc"/>
    <property type="match status" value="1"/>
</dbReference>
<dbReference type="GO" id="GO:0031418">
    <property type="term" value="F:L-ascorbic acid binding"/>
    <property type="evidence" value="ECO:0007669"/>
    <property type="project" value="UniProtKB-KW"/>
</dbReference>
<reference evidence="11 12" key="1">
    <citation type="submission" date="2019-01" db="EMBL/GenBank/DDBJ databases">
        <title>Nuclear Genome Assembly of the Microalgal Biofuel strain Nannochloropsis salina CCMP1776.</title>
        <authorList>
            <person name="Hovde B."/>
        </authorList>
    </citation>
    <scope>NUCLEOTIDE SEQUENCE [LARGE SCALE GENOMIC DNA]</scope>
    <source>
        <strain evidence="11 12">CCMP1776</strain>
    </source>
</reference>